<dbReference type="GO" id="GO:0003935">
    <property type="term" value="F:GTP cyclohydrolase II activity"/>
    <property type="evidence" value="ECO:0007669"/>
    <property type="project" value="TreeGrafter"/>
</dbReference>
<dbReference type="RefSeq" id="WP_053944511.1">
    <property type="nucleotide sequence ID" value="NZ_CP010401.1"/>
</dbReference>
<dbReference type="Proteomes" id="UP000057213">
    <property type="component" value="Chromosome"/>
</dbReference>
<dbReference type="KEGG" id="banc:PU02_1249"/>
<organism evidence="16 17">
    <name type="scientific">Bartonella ancashensis</name>
    <dbReference type="NCBI Taxonomy" id="1318743"/>
    <lineage>
        <taxon>Bacteria</taxon>
        <taxon>Pseudomonadati</taxon>
        <taxon>Pseudomonadota</taxon>
        <taxon>Alphaproteobacteria</taxon>
        <taxon>Hyphomicrobiales</taxon>
        <taxon>Bartonellaceae</taxon>
        <taxon>Bartonella</taxon>
    </lineage>
</organism>
<keyword evidence="11" id="KW-0479">Metal-binding</keyword>
<dbReference type="FunFam" id="3.90.870.10:FF:000001">
    <property type="entry name" value="Riboflavin biosynthesis protein RibBA"/>
    <property type="match status" value="1"/>
</dbReference>
<dbReference type="PANTHER" id="PTHR21327:SF18">
    <property type="entry name" value="3,4-DIHYDROXY-2-BUTANONE 4-PHOSPHATE SYNTHASE"/>
    <property type="match status" value="1"/>
</dbReference>
<evidence type="ECO:0000313" key="17">
    <source>
        <dbReference type="Proteomes" id="UP000057213"/>
    </source>
</evidence>
<keyword evidence="14 16" id="KW-0456">Lyase</keyword>
<dbReference type="EMBL" id="CP010401">
    <property type="protein sequence ID" value="ALE04063.1"/>
    <property type="molecule type" value="Genomic_DNA"/>
</dbReference>
<dbReference type="InterPro" id="IPR036144">
    <property type="entry name" value="RibA-like_sf"/>
</dbReference>
<dbReference type="SUPFAM" id="SSF142695">
    <property type="entry name" value="RibA-like"/>
    <property type="match status" value="1"/>
</dbReference>
<dbReference type="Gene3D" id="3.90.870.10">
    <property type="entry name" value="DHBP synthase"/>
    <property type="match status" value="1"/>
</dbReference>
<dbReference type="NCBIfam" id="TIGR00506">
    <property type="entry name" value="ribB"/>
    <property type="match status" value="1"/>
</dbReference>
<evidence type="ECO:0000256" key="11">
    <source>
        <dbReference type="ARBA" id="ARBA00022723"/>
    </source>
</evidence>
<evidence type="ECO:0000256" key="13">
    <source>
        <dbReference type="ARBA" id="ARBA00023211"/>
    </source>
</evidence>
<comment type="catalytic activity">
    <reaction evidence="1">
        <text>D-ribulose 5-phosphate = (2S)-2-hydroxy-3-oxobutyl phosphate + formate + H(+)</text>
        <dbReference type="Rhea" id="RHEA:18457"/>
        <dbReference type="ChEBI" id="CHEBI:15378"/>
        <dbReference type="ChEBI" id="CHEBI:15740"/>
        <dbReference type="ChEBI" id="CHEBI:58121"/>
        <dbReference type="ChEBI" id="CHEBI:58830"/>
        <dbReference type="EC" id="4.1.99.12"/>
    </reaction>
</comment>
<evidence type="ECO:0000256" key="12">
    <source>
        <dbReference type="ARBA" id="ARBA00022842"/>
    </source>
</evidence>
<comment type="similarity">
    <text evidence="7">In the C-terminal section; belongs to the GTP cyclohydrolase II family.</text>
</comment>
<dbReference type="InterPro" id="IPR017945">
    <property type="entry name" value="DHBP_synth_RibB-like_a/b_dom"/>
</dbReference>
<dbReference type="PANTHER" id="PTHR21327">
    <property type="entry name" value="GTP CYCLOHYDROLASE II-RELATED"/>
    <property type="match status" value="1"/>
</dbReference>
<comment type="function">
    <text evidence="4">Catalyzes the conversion of D-ribulose 5-phosphate to formate and 3,4-dihydroxy-2-butanone 4-phosphate.</text>
</comment>
<comment type="pathway">
    <text evidence="5">Cofactor biosynthesis; riboflavin biosynthesis; 2-hydroxy-3-oxobutyl phosphate from D-ribulose 5-phosphate: step 1/1.</text>
</comment>
<reference evidence="16 17" key="1">
    <citation type="journal article" date="2015" name="Genome Announc.">
        <title>Complete Genome Sequence of Bartonella ancashensis Strain 20.00, Isolated from the Blood of a Patient with Verruga Peruana.</title>
        <authorList>
            <person name="Hang J."/>
            <person name="Mullins K.E."/>
            <person name="Clifford R.J."/>
            <person name="Onmus-Leone F."/>
            <person name="Yang Y."/>
            <person name="Jiang J."/>
            <person name="Leguia M."/>
            <person name="Kasper M.R."/>
            <person name="Maguina C."/>
            <person name="Lesho E.P."/>
            <person name="Jarman R.G."/>
            <person name="Richards A.L."/>
            <person name="Blazes D."/>
        </authorList>
    </citation>
    <scope>NUCLEOTIDE SEQUENCE [LARGE SCALE GENOMIC DNA]</scope>
    <source>
        <strain evidence="16 17">20.00</strain>
    </source>
</reference>
<dbReference type="InterPro" id="IPR032677">
    <property type="entry name" value="GTP_cyclohydro_II"/>
</dbReference>
<dbReference type="Pfam" id="PF00926">
    <property type="entry name" value="DHBP_synthase"/>
    <property type="match status" value="1"/>
</dbReference>
<feature type="domain" description="GTP cyclohydrolase II" evidence="15">
    <location>
        <begin position="213"/>
        <end position="365"/>
    </location>
</feature>
<keyword evidence="12" id="KW-0460">Magnesium</keyword>
<comment type="cofactor">
    <cofactor evidence="3">
        <name>Mg(2+)</name>
        <dbReference type="ChEBI" id="CHEBI:18420"/>
    </cofactor>
</comment>
<evidence type="ECO:0000256" key="3">
    <source>
        <dbReference type="ARBA" id="ARBA00001946"/>
    </source>
</evidence>
<dbReference type="InterPro" id="IPR000422">
    <property type="entry name" value="DHBP_synthase_RibB"/>
</dbReference>
<dbReference type="GO" id="GO:0005829">
    <property type="term" value="C:cytosol"/>
    <property type="evidence" value="ECO:0007669"/>
    <property type="project" value="TreeGrafter"/>
</dbReference>
<dbReference type="GO" id="GO:0008686">
    <property type="term" value="F:3,4-dihydroxy-2-butanone-4-phosphate synthase activity"/>
    <property type="evidence" value="ECO:0007669"/>
    <property type="project" value="UniProtKB-EC"/>
</dbReference>
<evidence type="ECO:0000256" key="10">
    <source>
        <dbReference type="ARBA" id="ARBA00022619"/>
    </source>
</evidence>
<evidence type="ECO:0000256" key="8">
    <source>
        <dbReference type="ARBA" id="ARBA00012153"/>
    </source>
</evidence>
<keyword evidence="13" id="KW-0464">Manganese</keyword>
<dbReference type="PATRIC" id="fig|1318743.3.peg.1263"/>
<keyword evidence="10" id="KW-0686">Riboflavin biosynthesis</keyword>
<dbReference type="AlphaFoldDB" id="A0A0M4L914"/>
<keyword evidence="17" id="KW-1185">Reference proteome</keyword>
<dbReference type="Gene3D" id="3.40.50.10990">
    <property type="entry name" value="GTP cyclohydrolase II"/>
    <property type="match status" value="1"/>
</dbReference>
<evidence type="ECO:0000256" key="14">
    <source>
        <dbReference type="ARBA" id="ARBA00023239"/>
    </source>
</evidence>
<proteinExistence type="inferred from homology"/>
<evidence type="ECO:0000256" key="7">
    <source>
        <dbReference type="ARBA" id="ARBA00008976"/>
    </source>
</evidence>
<evidence type="ECO:0000256" key="6">
    <source>
        <dbReference type="ARBA" id="ARBA00005520"/>
    </source>
</evidence>
<name>A0A0M4L914_9HYPH</name>
<evidence type="ECO:0000256" key="1">
    <source>
        <dbReference type="ARBA" id="ARBA00000141"/>
    </source>
</evidence>
<dbReference type="GO" id="GO:0009231">
    <property type="term" value="P:riboflavin biosynthetic process"/>
    <property type="evidence" value="ECO:0007669"/>
    <property type="project" value="UniProtKB-UniPathway"/>
</dbReference>
<evidence type="ECO:0000313" key="16">
    <source>
        <dbReference type="EMBL" id="ALE04063.1"/>
    </source>
</evidence>
<comment type="cofactor">
    <cofactor evidence="2">
        <name>Mn(2+)</name>
        <dbReference type="ChEBI" id="CHEBI:29035"/>
    </cofactor>
</comment>
<keyword evidence="16" id="KW-0378">Hydrolase</keyword>
<sequence>MDYDHERVVSAIEAFESGEMVVVTDDNDRENEGDLILAAVHCTEKKMAFIIRHTSGIVCVPMPKREAQRFGLSPMVLDNDSPQNTKFTVTVDFKYGITTGISAHDRALAVRNLANSDANANDFVRPGHIFPLIADENGVLVRSGHTEAAVDLCKLSSLPPIGVIGELVNDDGSVKHGDEVIKFAQDNNLHILTVSDLIAYRWRKEMFIKQIETTSIETFLGSATVQSYQLPWELVQHVAVIFGDIGDGKEIPIYLHCEDILKDILGQPSDIKVVTQRMIEREKRGILIYLRQGFVCVNSRSPIYASEGGVGSSERHMQAIEREKEWRPIGLVAQILKHLGISSVIIYAPVGHYYTDLESFGISISRTDSL</sequence>
<dbReference type="PIRSF" id="PIRSF001259">
    <property type="entry name" value="RibA"/>
    <property type="match status" value="1"/>
</dbReference>
<evidence type="ECO:0000256" key="2">
    <source>
        <dbReference type="ARBA" id="ARBA00001936"/>
    </source>
</evidence>
<evidence type="ECO:0000256" key="4">
    <source>
        <dbReference type="ARBA" id="ARBA00002284"/>
    </source>
</evidence>
<accession>A0A0M4L914</accession>
<dbReference type="OrthoDB" id="9793111at2"/>
<comment type="similarity">
    <text evidence="6">In the N-terminal section; belongs to the DHBP synthase family.</text>
</comment>
<gene>
    <name evidence="16" type="ORF">PU02_1249</name>
</gene>
<protein>
    <recommendedName>
        <fullName evidence="9">3,4-dihydroxy-2-butanone 4-phosphate synthase</fullName>
        <ecNumber evidence="8">4.1.99.12</ecNumber>
    </recommendedName>
</protein>
<dbReference type="EC" id="4.1.99.12" evidence="8"/>
<dbReference type="Pfam" id="PF00925">
    <property type="entry name" value="GTP_cyclohydro2"/>
    <property type="match status" value="1"/>
</dbReference>
<evidence type="ECO:0000256" key="9">
    <source>
        <dbReference type="ARBA" id="ARBA00018836"/>
    </source>
</evidence>
<dbReference type="UniPathway" id="UPA00275">
    <property type="reaction ID" value="UER00399"/>
</dbReference>
<dbReference type="GO" id="GO:0046872">
    <property type="term" value="F:metal ion binding"/>
    <property type="evidence" value="ECO:0007669"/>
    <property type="project" value="UniProtKB-KW"/>
</dbReference>
<evidence type="ECO:0000259" key="15">
    <source>
        <dbReference type="Pfam" id="PF00925"/>
    </source>
</evidence>
<dbReference type="STRING" id="1318743.PU02_1249"/>
<dbReference type="SUPFAM" id="SSF55821">
    <property type="entry name" value="YrdC/RibB"/>
    <property type="match status" value="1"/>
</dbReference>
<evidence type="ECO:0000256" key="5">
    <source>
        <dbReference type="ARBA" id="ARBA00004904"/>
    </source>
</evidence>